<dbReference type="Gene3D" id="3.40.50.300">
    <property type="entry name" value="P-loop containing nucleotide triphosphate hydrolases"/>
    <property type="match status" value="1"/>
</dbReference>
<comment type="function">
    <text evidence="16">Plays an essential role in normal development and survival. Involved in regulation of the expansion or survival of lymphoid cells. Required for de novo or maintenance DNA methylation. May control silencing of the imprinted CDKN1C gene through DNA methylation. May play a role in formation and organization of heterochromatin, implying a functional role in the regulation of transcription and mitosis.</text>
</comment>
<keyword evidence="3" id="KW-0217">Developmental protein</keyword>
<dbReference type="GO" id="GO:0005524">
    <property type="term" value="F:ATP binding"/>
    <property type="evidence" value="ECO:0007669"/>
    <property type="project" value="UniProtKB-KW"/>
</dbReference>
<name>A0A7J7J6E5_BUGNE</name>
<evidence type="ECO:0000256" key="14">
    <source>
        <dbReference type="ARBA" id="ARBA00023242"/>
    </source>
</evidence>
<dbReference type="GO" id="GO:0016787">
    <property type="term" value="F:hydrolase activity"/>
    <property type="evidence" value="ECO:0007669"/>
    <property type="project" value="UniProtKB-KW"/>
</dbReference>
<keyword evidence="4" id="KW-0597">Phosphoprotein</keyword>
<evidence type="ECO:0000259" key="20">
    <source>
        <dbReference type="PROSITE" id="PS51194"/>
    </source>
</evidence>
<evidence type="ECO:0000256" key="11">
    <source>
        <dbReference type="ARBA" id="ARBA00023015"/>
    </source>
</evidence>
<keyword evidence="7" id="KW-0498">Mitosis</keyword>
<dbReference type="PANTHER" id="PTHR47161:SF1">
    <property type="entry name" value="LYMPHOID-SPECIFIC HELICASE"/>
    <property type="match status" value="1"/>
</dbReference>
<evidence type="ECO:0000256" key="6">
    <source>
        <dbReference type="ARBA" id="ARBA00022741"/>
    </source>
</evidence>
<protein>
    <recommendedName>
        <fullName evidence="17">Proliferation-associated SNF2-like protein</fullName>
    </recommendedName>
</protein>
<keyword evidence="15" id="KW-0131">Cell cycle</keyword>
<dbReference type="GO" id="GO:0005721">
    <property type="term" value="C:pericentric heterochromatin"/>
    <property type="evidence" value="ECO:0007669"/>
    <property type="project" value="TreeGrafter"/>
</dbReference>
<feature type="region of interest" description="Disordered" evidence="18">
    <location>
        <begin position="245"/>
        <end position="287"/>
    </location>
</feature>
<evidence type="ECO:0000256" key="13">
    <source>
        <dbReference type="ARBA" id="ARBA00023163"/>
    </source>
</evidence>
<dbReference type="InterPro" id="IPR000330">
    <property type="entry name" value="SNF2_N"/>
</dbReference>
<feature type="compositionally biased region" description="Polar residues" evidence="18">
    <location>
        <begin position="138"/>
        <end position="165"/>
    </location>
</feature>
<evidence type="ECO:0000256" key="16">
    <source>
        <dbReference type="ARBA" id="ARBA00053349"/>
    </source>
</evidence>
<evidence type="ECO:0000256" key="5">
    <source>
        <dbReference type="ARBA" id="ARBA00022618"/>
    </source>
</evidence>
<dbReference type="PROSITE" id="PS51192">
    <property type="entry name" value="HELICASE_ATP_BIND_1"/>
    <property type="match status" value="1"/>
</dbReference>
<dbReference type="InterPro" id="IPR001650">
    <property type="entry name" value="Helicase_C-like"/>
</dbReference>
<evidence type="ECO:0000256" key="4">
    <source>
        <dbReference type="ARBA" id="ARBA00022553"/>
    </source>
</evidence>
<dbReference type="SUPFAM" id="SSF52540">
    <property type="entry name" value="P-loop containing nucleoside triphosphate hydrolases"/>
    <property type="match status" value="2"/>
</dbReference>
<dbReference type="Pfam" id="PF00176">
    <property type="entry name" value="SNF2-rel_dom"/>
    <property type="match status" value="1"/>
</dbReference>
<dbReference type="PROSITE" id="PS51194">
    <property type="entry name" value="HELICASE_CTER"/>
    <property type="match status" value="1"/>
</dbReference>
<sequence>MKSNSPTVMQARMHIHTDTNSDRENSMPTRRSTRLSVQNSNSDQSQGIVERQKPVRDMASRSKRQQALADTFNLPPTTKKKDRTQQVLTDTTNNTSQSFDSNEKEHAGFNGFNSNSVTPEEKSPIGNNQENLIDKTENNQPASNNHNQLADSEPDQASTSKSSEGGTELDNIIADVVGKHIKEEEEKLEKLSSKQETTEANNFLQEWEKVEEEQKEERYRKLQLLLNKSEMYTKYLLGRMEAQKRRMTVGMNTSQSSQDSSPPRKKKKDDDDANLEASQLSQQSQSSESEAALCNGCPLLFTGELRPYQVEGLLWLNTMFENGVNGILADEMGLGKTVQCIAAIAHLVSMNVRGPYLIVVPLSTLPNWVNEFKRFAPKVPVMLYHGPKAEREWLRRDIRKSKEVDGQWYTQPVVCTSYEVAMADRQYLMSMRWKYLIVDEGHRIKNAQCRLIKELRMYDSTHRVLLTGTPLQNNLSELWSLLNFLLPEVFDDLDSFEYWFKLDCLRSDQQDQLIAEEKKRNILSMLHKIMTPFILRRLKSDVELNLPPKQELLVYAPLTQQQRKLYEATVDCTIMKLVNKEDNSKQVDPDNLIIPTADNKRSRRSSTLSSKVNYQSQLAGTDSDDEDINDWVKEIMDSTAKRHSSSSKAKGFGSHVNNIKMRNPLMMLRKCCSHPYLLSQPIDQETGYCKIDEEVVKSSGKMLILDAMLKELKKTGHKVLIFSQMTKMLDLIEDYCHLRELNYCRLDGQTDMTTRGEQMQAFNTDPDQFLFLLSTRAGGLGINLSSADTNPQCDLQAQDRAHRIGQTKPVMIYRLVCANTVDEKIVERASRKRRLEKMVIHKEKFKTGMTREYTDTCKPISSQELLELLKSHDHEAAVDVTNKRREVISKKELAALLDRSHLVEQWKVNQEKARSGTAGKSRGRARQKMACSTGANRVFKVIGEEGAEL</sequence>
<evidence type="ECO:0000256" key="9">
    <source>
        <dbReference type="ARBA" id="ARBA00022806"/>
    </source>
</evidence>
<dbReference type="GO" id="GO:0005634">
    <property type="term" value="C:nucleus"/>
    <property type="evidence" value="ECO:0007669"/>
    <property type="project" value="UniProtKB-SubCell"/>
</dbReference>
<feature type="compositionally biased region" description="Polar residues" evidence="18">
    <location>
        <begin position="26"/>
        <end position="47"/>
    </location>
</feature>
<evidence type="ECO:0000313" key="21">
    <source>
        <dbReference type="EMBL" id="KAF6020998.1"/>
    </source>
</evidence>
<comment type="caution">
    <text evidence="21">The sequence shown here is derived from an EMBL/GenBank/DDBJ whole genome shotgun (WGS) entry which is preliminary data.</text>
</comment>
<evidence type="ECO:0000256" key="15">
    <source>
        <dbReference type="ARBA" id="ARBA00023306"/>
    </source>
</evidence>
<organism evidence="21 22">
    <name type="scientific">Bugula neritina</name>
    <name type="common">Brown bryozoan</name>
    <name type="synonym">Sertularia neritina</name>
    <dbReference type="NCBI Taxonomy" id="10212"/>
    <lineage>
        <taxon>Eukaryota</taxon>
        <taxon>Metazoa</taxon>
        <taxon>Spiralia</taxon>
        <taxon>Lophotrochozoa</taxon>
        <taxon>Bryozoa</taxon>
        <taxon>Gymnolaemata</taxon>
        <taxon>Cheilostomatida</taxon>
        <taxon>Flustrina</taxon>
        <taxon>Buguloidea</taxon>
        <taxon>Bugulidae</taxon>
        <taxon>Bugula</taxon>
    </lineage>
</organism>
<evidence type="ECO:0000256" key="10">
    <source>
        <dbReference type="ARBA" id="ARBA00022840"/>
    </source>
</evidence>
<dbReference type="Pfam" id="PF00271">
    <property type="entry name" value="Helicase_C"/>
    <property type="match status" value="1"/>
</dbReference>
<dbReference type="InterPro" id="IPR038718">
    <property type="entry name" value="SNF2-like_sf"/>
</dbReference>
<dbReference type="GO" id="GO:0006346">
    <property type="term" value="P:DNA methylation-dependent constitutive heterochromatin formation"/>
    <property type="evidence" value="ECO:0007669"/>
    <property type="project" value="TreeGrafter"/>
</dbReference>
<evidence type="ECO:0000313" key="22">
    <source>
        <dbReference type="Proteomes" id="UP000593567"/>
    </source>
</evidence>
<keyword evidence="10" id="KW-0067">ATP-binding</keyword>
<feature type="compositionally biased region" description="Polar residues" evidence="18">
    <location>
        <begin position="611"/>
        <end position="620"/>
    </location>
</feature>
<keyword evidence="22" id="KW-1185">Reference proteome</keyword>
<dbReference type="Gene3D" id="3.40.50.10810">
    <property type="entry name" value="Tandem AAA-ATPase domain"/>
    <property type="match status" value="1"/>
</dbReference>
<dbReference type="InterPro" id="IPR049730">
    <property type="entry name" value="SNF2/RAD54-like_C"/>
</dbReference>
<dbReference type="GO" id="GO:0044027">
    <property type="term" value="P:negative regulation of gene expression via chromosomal CpG island methylation"/>
    <property type="evidence" value="ECO:0007669"/>
    <property type="project" value="TreeGrafter"/>
</dbReference>
<feature type="region of interest" description="Disordered" evidence="18">
    <location>
        <begin position="1"/>
        <end position="170"/>
    </location>
</feature>
<dbReference type="CDD" id="cd18793">
    <property type="entry name" value="SF2_C_SNF"/>
    <property type="match status" value="1"/>
</dbReference>
<feature type="region of interest" description="Disordered" evidence="18">
    <location>
        <begin position="587"/>
        <end position="625"/>
    </location>
</feature>
<evidence type="ECO:0000259" key="19">
    <source>
        <dbReference type="PROSITE" id="PS51192"/>
    </source>
</evidence>
<comment type="similarity">
    <text evidence="2">Belongs to the SNF2/RAD54 helicase family.</text>
</comment>
<proteinExistence type="inferred from homology"/>
<keyword evidence="5" id="KW-0132">Cell division</keyword>
<evidence type="ECO:0000256" key="12">
    <source>
        <dbReference type="ARBA" id="ARBA00023054"/>
    </source>
</evidence>
<evidence type="ECO:0000256" key="3">
    <source>
        <dbReference type="ARBA" id="ARBA00022473"/>
    </source>
</evidence>
<dbReference type="SMART" id="SM00490">
    <property type="entry name" value="HELICc"/>
    <property type="match status" value="1"/>
</dbReference>
<dbReference type="EMBL" id="VXIV02003139">
    <property type="protein sequence ID" value="KAF6020998.1"/>
    <property type="molecule type" value="Genomic_DNA"/>
</dbReference>
<feature type="compositionally biased region" description="Basic and acidic residues" evidence="18">
    <location>
        <begin position="15"/>
        <end position="25"/>
    </location>
</feature>
<keyword evidence="6" id="KW-0547">Nucleotide-binding</keyword>
<evidence type="ECO:0000256" key="7">
    <source>
        <dbReference type="ARBA" id="ARBA00022776"/>
    </source>
</evidence>
<evidence type="ECO:0000256" key="17">
    <source>
        <dbReference type="ARBA" id="ARBA00081399"/>
    </source>
</evidence>
<feature type="compositionally biased region" description="Polar residues" evidence="18">
    <location>
        <begin position="85"/>
        <end position="100"/>
    </location>
</feature>
<keyword evidence="11" id="KW-0805">Transcription regulation</keyword>
<accession>A0A7J7J6E5</accession>
<feature type="domain" description="Helicase ATP-binding" evidence="19">
    <location>
        <begin position="317"/>
        <end position="488"/>
    </location>
</feature>
<dbReference type="GO" id="GO:0003682">
    <property type="term" value="F:chromatin binding"/>
    <property type="evidence" value="ECO:0007669"/>
    <property type="project" value="TreeGrafter"/>
</dbReference>
<feature type="compositionally biased region" description="Basic and acidic residues" evidence="18">
    <location>
        <begin position="50"/>
        <end position="60"/>
    </location>
</feature>
<dbReference type="GO" id="GO:0031508">
    <property type="term" value="P:pericentric heterochromatin formation"/>
    <property type="evidence" value="ECO:0007669"/>
    <property type="project" value="TreeGrafter"/>
</dbReference>
<dbReference type="FunFam" id="3.40.50.300:FF:000577">
    <property type="entry name" value="lymphoid-specific helicase isoform X1"/>
    <property type="match status" value="1"/>
</dbReference>
<dbReference type="InterPro" id="IPR027417">
    <property type="entry name" value="P-loop_NTPase"/>
</dbReference>
<dbReference type="InterPro" id="IPR014001">
    <property type="entry name" value="Helicase_ATP-bd"/>
</dbReference>
<dbReference type="FunFam" id="3.40.50.10810:FF:000015">
    <property type="entry name" value="lymphoid-specific helicase isoform X1"/>
    <property type="match status" value="1"/>
</dbReference>
<reference evidence="21" key="1">
    <citation type="submission" date="2020-06" db="EMBL/GenBank/DDBJ databases">
        <title>Draft genome of Bugula neritina, a colonial animal packing powerful symbionts and potential medicines.</title>
        <authorList>
            <person name="Rayko M."/>
        </authorList>
    </citation>
    <scope>NUCLEOTIDE SEQUENCE [LARGE SCALE GENOMIC DNA]</scope>
    <source>
        <strain evidence="21">Kwan_BN1</strain>
    </source>
</reference>
<keyword evidence="12" id="KW-0175">Coiled coil</keyword>
<evidence type="ECO:0000256" key="18">
    <source>
        <dbReference type="SAM" id="MobiDB-lite"/>
    </source>
</evidence>
<comment type="subcellular location">
    <subcellularLocation>
        <location evidence="1">Nucleus</location>
    </subcellularLocation>
</comment>
<dbReference type="GO" id="GO:0051301">
    <property type="term" value="P:cell division"/>
    <property type="evidence" value="ECO:0007669"/>
    <property type="project" value="UniProtKB-KW"/>
</dbReference>
<feature type="domain" description="Helicase C-terminal" evidence="20">
    <location>
        <begin position="704"/>
        <end position="866"/>
    </location>
</feature>
<dbReference type="AlphaFoldDB" id="A0A7J7J6E5"/>
<keyword evidence="8" id="KW-0378">Hydrolase</keyword>
<keyword evidence="13" id="KW-0804">Transcription</keyword>
<dbReference type="Proteomes" id="UP000593567">
    <property type="component" value="Unassembled WGS sequence"/>
</dbReference>
<dbReference type="SMART" id="SM00487">
    <property type="entry name" value="DEXDc"/>
    <property type="match status" value="1"/>
</dbReference>
<evidence type="ECO:0000256" key="1">
    <source>
        <dbReference type="ARBA" id="ARBA00004123"/>
    </source>
</evidence>
<keyword evidence="14" id="KW-0539">Nucleus</keyword>
<evidence type="ECO:0000256" key="8">
    <source>
        <dbReference type="ARBA" id="ARBA00022801"/>
    </source>
</evidence>
<dbReference type="OrthoDB" id="5857104at2759"/>
<dbReference type="GO" id="GO:0004386">
    <property type="term" value="F:helicase activity"/>
    <property type="evidence" value="ECO:0007669"/>
    <property type="project" value="UniProtKB-KW"/>
</dbReference>
<keyword evidence="9" id="KW-0347">Helicase</keyword>
<dbReference type="PANTHER" id="PTHR47161">
    <property type="entry name" value="LYMPHOID-SPECIFIC HELICASE"/>
    <property type="match status" value="1"/>
</dbReference>
<evidence type="ECO:0000256" key="2">
    <source>
        <dbReference type="ARBA" id="ARBA00007025"/>
    </source>
</evidence>
<gene>
    <name evidence="21" type="ORF">EB796_020645</name>
</gene>
<feature type="compositionally biased region" description="Low complexity" evidence="18">
    <location>
        <begin position="275"/>
        <end position="287"/>
    </location>
</feature>